<proteinExistence type="predicted"/>
<protein>
    <recommendedName>
        <fullName evidence="2">TraC-like domain-containing protein</fullName>
    </recommendedName>
</protein>
<feature type="domain" description="TraC-like" evidence="2">
    <location>
        <begin position="106"/>
        <end position="295"/>
    </location>
</feature>
<feature type="compositionally biased region" description="Low complexity" evidence="1">
    <location>
        <begin position="13"/>
        <end position="27"/>
    </location>
</feature>
<feature type="region of interest" description="Disordered" evidence="1">
    <location>
        <begin position="76"/>
        <end position="96"/>
    </location>
</feature>
<evidence type="ECO:0000313" key="3">
    <source>
        <dbReference type="EMBL" id="QHN43347.1"/>
    </source>
</evidence>
<dbReference type="Proteomes" id="UP001059824">
    <property type="component" value="Chromosome"/>
</dbReference>
<name>A0A857MV97_9BACT</name>
<feature type="compositionally biased region" description="Polar residues" evidence="1">
    <location>
        <begin position="80"/>
        <end position="96"/>
    </location>
</feature>
<dbReference type="EMBL" id="CP045921">
    <property type="protein sequence ID" value="QHN43347.1"/>
    <property type="molecule type" value="Genomic_DNA"/>
</dbReference>
<dbReference type="AlphaFoldDB" id="A0A857MV97"/>
<evidence type="ECO:0000313" key="4">
    <source>
        <dbReference type="Proteomes" id="UP001059824"/>
    </source>
</evidence>
<feature type="compositionally biased region" description="Polar residues" evidence="1">
    <location>
        <begin position="1"/>
        <end position="10"/>
    </location>
</feature>
<evidence type="ECO:0000259" key="2">
    <source>
        <dbReference type="Pfam" id="PF26593"/>
    </source>
</evidence>
<sequence length="332" mass="36574">MPGVQQQVPAYSQPVPAATPQYYPQQPGVAQQPSPVVPGYPQQMPGVQQQVPAYSQPVPAPTPVAAPTIIPDAAVAPASGKQQSQTPAPRPKNTTQNTLLFSEIRDNMVIMADGSFRAVIACKSINFDLMSSREREGVEFSYQNFINSLTHPVQILIRSQRVDIGPYLDRLVKIRKTQDNMLLGVLMDDYIEFIEILSEEANIMDKSFYVVVPFSPTGDLSNIKDAGKGFFAKMFGPSGGGTPNVTKIDKITYEKARDEIKNRVDSVTSGLFQMGVHCTQLTTKELGELYYNYYNPDTAVREPLGNFQNNTFTYVRKGQGEAPRPSMGEGIV</sequence>
<reference evidence="3" key="1">
    <citation type="journal article" date="2021" name="Nat. Microbiol.">
        <title>Cocultivation of an ultrasmall environmental parasitic bacterium with lytic ability against bacteria associated with wastewater foams.</title>
        <authorList>
            <person name="Batinovic S."/>
            <person name="Rose J.J.A."/>
            <person name="Ratcliffe J."/>
            <person name="Seviour R.J."/>
            <person name="Petrovski S."/>
        </authorList>
    </citation>
    <scope>NUCLEOTIDE SEQUENCE</scope>
    <source>
        <strain evidence="3">JR1</strain>
    </source>
</reference>
<organism evidence="3 4">
    <name type="scientific">Candidatus Mycosynbacter amalyticus</name>
    <dbReference type="NCBI Taxonomy" id="2665156"/>
    <lineage>
        <taxon>Bacteria</taxon>
        <taxon>Candidatus Saccharimonadota</taxon>
        <taxon>Candidatus Saccharimonadota incertae sedis</taxon>
        <taxon>Candidatus Mycosynbacter</taxon>
    </lineage>
</organism>
<evidence type="ECO:0000256" key="1">
    <source>
        <dbReference type="SAM" id="MobiDB-lite"/>
    </source>
</evidence>
<accession>A0A857MV97</accession>
<keyword evidence="4" id="KW-1185">Reference proteome</keyword>
<gene>
    <name evidence="3" type="ORF">GII36_00065</name>
</gene>
<dbReference type="InterPro" id="IPR058596">
    <property type="entry name" value="TraC-like_dom"/>
</dbReference>
<feature type="region of interest" description="Disordered" evidence="1">
    <location>
        <begin position="1"/>
        <end position="45"/>
    </location>
</feature>
<dbReference type="KEGG" id="mama:GII36_00065"/>
<dbReference type="Pfam" id="PF26593">
    <property type="entry name" value="TraC-like"/>
    <property type="match status" value="1"/>
</dbReference>